<accession>A0A841TWR7</accession>
<dbReference type="EMBL" id="JACJVR010000029">
    <property type="protein sequence ID" value="MBB6691448.1"/>
    <property type="molecule type" value="Genomic_DNA"/>
</dbReference>
<feature type="chain" id="PRO_5039259026" description="Copper amine oxidase-like N-terminal domain-containing protein" evidence="1">
    <location>
        <begin position="23"/>
        <end position="400"/>
    </location>
</feature>
<feature type="signal peptide" evidence="1">
    <location>
        <begin position="1"/>
        <end position="22"/>
    </location>
</feature>
<dbReference type="InterPro" id="IPR012854">
    <property type="entry name" value="Cu_amine_oxidase-like_N"/>
</dbReference>
<feature type="domain" description="Copper amine oxidase-like N-terminal" evidence="2">
    <location>
        <begin position="63"/>
        <end position="167"/>
    </location>
</feature>
<gene>
    <name evidence="3" type="ORF">H7B90_08570</name>
</gene>
<dbReference type="Proteomes" id="UP000553776">
    <property type="component" value="Unassembled WGS sequence"/>
</dbReference>
<protein>
    <recommendedName>
        <fullName evidence="2">Copper amine oxidase-like N-terminal domain-containing protein</fullName>
    </recommendedName>
</protein>
<evidence type="ECO:0000259" key="2">
    <source>
        <dbReference type="Pfam" id="PF07833"/>
    </source>
</evidence>
<evidence type="ECO:0000313" key="3">
    <source>
        <dbReference type="EMBL" id="MBB6691448.1"/>
    </source>
</evidence>
<keyword evidence="4" id="KW-1185">Reference proteome</keyword>
<keyword evidence="1" id="KW-0732">Signal</keyword>
<name>A0A841TWR7_9BACL</name>
<evidence type="ECO:0000313" key="4">
    <source>
        <dbReference type="Proteomes" id="UP000553776"/>
    </source>
</evidence>
<comment type="caution">
    <text evidence="3">The sequence shown here is derived from an EMBL/GenBank/DDBJ whole genome shotgun (WGS) entry which is preliminary data.</text>
</comment>
<proteinExistence type="predicted"/>
<sequence length="400" mass="42757">MKRILSATIAAVLAAFSLGASASAMTGGHEPPGTFGDPKTDIAKMYRVKHELKFDLAGTKATLDGQPVQAAKAIAKDGRVFVPLRLLRDSGAAASVTWDGKKREVRVVMKPEVSPPVQELTFRLGSDRVYAAGQPFGDVKIPVPFAENGLTYIPVQTLSYLGVFASASQGTVTWSWSEKRIDALVPSWGTDGETTTFTVLYQQDMYPPQFLSSYGAGGWGGGTGKLKDRGLSLDGRSYNRMEFTASLRPGLNPLQLYAVSGGTADFNVLRQVADPQAVPVSLTEEGKTHLSLTAPKSGYVKAKPGDKIEVAGALLEDNPNFDTVTLVLQKYAPASGGLGHRVYEVVATTELAIQDGKFAGSIEVKEPGHYLLSVDSPKYIPYPENGPASTQWAEITVEAE</sequence>
<evidence type="ECO:0000256" key="1">
    <source>
        <dbReference type="SAM" id="SignalP"/>
    </source>
</evidence>
<dbReference type="RefSeq" id="WP_185135439.1">
    <property type="nucleotide sequence ID" value="NZ_JACJVR010000029.1"/>
</dbReference>
<dbReference type="Pfam" id="PF07833">
    <property type="entry name" value="Cu_amine_oxidN1"/>
    <property type="match status" value="1"/>
</dbReference>
<reference evidence="3 4" key="1">
    <citation type="submission" date="2020-08" db="EMBL/GenBank/DDBJ databases">
        <title>Cohnella phylogeny.</title>
        <authorList>
            <person name="Dunlap C."/>
        </authorList>
    </citation>
    <scope>NUCLEOTIDE SEQUENCE [LARGE SCALE GENOMIC DNA]</scope>
    <source>
        <strain evidence="3 4">DSM 25239</strain>
    </source>
</reference>
<dbReference type="AlphaFoldDB" id="A0A841TWR7"/>
<organism evidence="3 4">
    <name type="scientific">Cohnella xylanilytica</name>
    <dbReference type="NCBI Taxonomy" id="557555"/>
    <lineage>
        <taxon>Bacteria</taxon>
        <taxon>Bacillati</taxon>
        <taxon>Bacillota</taxon>
        <taxon>Bacilli</taxon>
        <taxon>Bacillales</taxon>
        <taxon>Paenibacillaceae</taxon>
        <taxon>Cohnella</taxon>
    </lineage>
</organism>